<evidence type="ECO:0000256" key="5">
    <source>
        <dbReference type="ARBA" id="ARBA00022692"/>
    </source>
</evidence>
<dbReference type="AlphaFoldDB" id="A0A7V3ZJR7"/>
<keyword evidence="3" id="KW-0813">Transport</keyword>
<evidence type="ECO:0000256" key="6">
    <source>
        <dbReference type="ARBA" id="ARBA00023136"/>
    </source>
</evidence>
<dbReference type="EMBL" id="DTDV01000019">
    <property type="protein sequence ID" value="HGK24279.1"/>
    <property type="molecule type" value="Genomic_DNA"/>
</dbReference>
<dbReference type="Gene3D" id="1.20.1600.10">
    <property type="entry name" value="Outer membrane efflux proteins (OEP)"/>
    <property type="match status" value="1"/>
</dbReference>
<sequence length="449" mass="51668">MFRKLMFSLFIIFLLLTTFVFAEDYLTLEDLKPSLTNSPLYKIYQAQCNSSLQEYYLAYSSLKPQLSLQISYNQGETSVTLNNVTSTSESKSGNLSLNFSQILFTKGQAGINVKLAELNLEQAKNDFKNNVQNLYYQFLQNFYNLYLAQEQLKIYEESYKLAKRQEEVAEKQFKDGLINEISFMDYKQKAKLAEINYNSAKNNLELSYKSLENLLGKNLPRKPVKLDVKYEPVTYSYDELISRLYSNNLTIKNSSIDVEKAKINLEKSNIPSWNISVSGSFTSGNTTYALSFDTQNYALNASINPSWGTSQKSLYSSENIWNFRISFSTPILDGGSKNISKNQAQLSLESSQINYDKTKKDIELSFLKTYYNLLIAQESIKQKELVLEQKKANLEAQKIRYNLGLITDLDLKNYEIDYMQANYDLESSILNFNLQKVQLFILLGDLEVN</sequence>
<evidence type="ECO:0000256" key="1">
    <source>
        <dbReference type="ARBA" id="ARBA00004442"/>
    </source>
</evidence>
<keyword evidence="5" id="KW-0812">Transmembrane</keyword>
<dbReference type="GO" id="GO:0015288">
    <property type="term" value="F:porin activity"/>
    <property type="evidence" value="ECO:0007669"/>
    <property type="project" value="TreeGrafter"/>
</dbReference>
<keyword evidence="4" id="KW-1134">Transmembrane beta strand</keyword>
<dbReference type="InterPro" id="IPR051906">
    <property type="entry name" value="TolC-like"/>
</dbReference>
<evidence type="ECO:0000256" key="7">
    <source>
        <dbReference type="ARBA" id="ARBA00023237"/>
    </source>
</evidence>
<feature type="coiled-coil region" evidence="8">
    <location>
        <begin position="113"/>
        <end position="203"/>
    </location>
</feature>
<evidence type="ECO:0000256" key="3">
    <source>
        <dbReference type="ARBA" id="ARBA00022448"/>
    </source>
</evidence>
<protein>
    <submittedName>
        <fullName evidence="9">TolC family protein</fullName>
    </submittedName>
</protein>
<accession>A0A7V3ZJR7</accession>
<evidence type="ECO:0000256" key="2">
    <source>
        <dbReference type="ARBA" id="ARBA00007613"/>
    </source>
</evidence>
<dbReference type="SUPFAM" id="SSF56954">
    <property type="entry name" value="Outer membrane efflux proteins (OEP)"/>
    <property type="match status" value="1"/>
</dbReference>
<keyword evidence="7" id="KW-0998">Cell outer membrane</keyword>
<dbReference type="GO" id="GO:0015562">
    <property type="term" value="F:efflux transmembrane transporter activity"/>
    <property type="evidence" value="ECO:0007669"/>
    <property type="project" value="InterPro"/>
</dbReference>
<name>A0A7V3ZJR7_DICTH</name>
<comment type="subcellular location">
    <subcellularLocation>
        <location evidence="1">Cell outer membrane</location>
    </subcellularLocation>
</comment>
<reference evidence="9" key="1">
    <citation type="journal article" date="2020" name="mSystems">
        <title>Genome- and Community-Level Interaction Insights into Carbon Utilization and Element Cycling Functions of Hydrothermarchaeota in Hydrothermal Sediment.</title>
        <authorList>
            <person name="Zhou Z."/>
            <person name="Liu Y."/>
            <person name="Xu W."/>
            <person name="Pan J."/>
            <person name="Luo Z.H."/>
            <person name="Li M."/>
        </authorList>
    </citation>
    <scope>NUCLEOTIDE SEQUENCE [LARGE SCALE GENOMIC DNA]</scope>
    <source>
        <strain evidence="9">SpSt-70</strain>
    </source>
</reference>
<keyword evidence="6" id="KW-0472">Membrane</keyword>
<evidence type="ECO:0000313" key="9">
    <source>
        <dbReference type="EMBL" id="HGK24279.1"/>
    </source>
</evidence>
<dbReference type="GO" id="GO:0009279">
    <property type="term" value="C:cell outer membrane"/>
    <property type="evidence" value="ECO:0007669"/>
    <property type="project" value="UniProtKB-SubCell"/>
</dbReference>
<comment type="similarity">
    <text evidence="2">Belongs to the outer membrane factor (OMF) (TC 1.B.17) family.</text>
</comment>
<proteinExistence type="inferred from homology"/>
<organism evidence="9">
    <name type="scientific">Dictyoglomus thermophilum</name>
    <dbReference type="NCBI Taxonomy" id="14"/>
    <lineage>
        <taxon>Bacteria</taxon>
        <taxon>Pseudomonadati</taxon>
        <taxon>Dictyoglomota</taxon>
        <taxon>Dictyoglomia</taxon>
        <taxon>Dictyoglomales</taxon>
        <taxon>Dictyoglomaceae</taxon>
        <taxon>Dictyoglomus</taxon>
    </lineage>
</organism>
<keyword evidence="8" id="KW-0175">Coiled coil</keyword>
<comment type="caution">
    <text evidence="9">The sequence shown here is derived from an EMBL/GenBank/DDBJ whole genome shotgun (WGS) entry which is preliminary data.</text>
</comment>
<dbReference type="Pfam" id="PF02321">
    <property type="entry name" value="OEP"/>
    <property type="match status" value="2"/>
</dbReference>
<dbReference type="PANTHER" id="PTHR30026">
    <property type="entry name" value="OUTER MEMBRANE PROTEIN TOLC"/>
    <property type="match status" value="1"/>
</dbReference>
<evidence type="ECO:0000256" key="8">
    <source>
        <dbReference type="SAM" id="Coils"/>
    </source>
</evidence>
<evidence type="ECO:0000256" key="4">
    <source>
        <dbReference type="ARBA" id="ARBA00022452"/>
    </source>
</evidence>
<dbReference type="PANTHER" id="PTHR30026:SF20">
    <property type="entry name" value="OUTER MEMBRANE PROTEIN TOLC"/>
    <property type="match status" value="1"/>
</dbReference>
<gene>
    <name evidence="9" type="ORF">ENU78_07625</name>
</gene>
<dbReference type="GO" id="GO:1990281">
    <property type="term" value="C:efflux pump complex"/>
    <property type="evidence" value="ECO:0007669"/>
    <property type="project" value="TreeGrafter"/>
</dbReference>
<dbReference type="InterPro" id="IPR003423">
    <property type="entry name" value="OMP_efflux"/>
</dbReference>